<comment type="caution">
    <text evidence="2">The sequence shown here is derived from an EMBL/GenBank/DDBJ whole genome shotgun (WGS) entry which is preliminary data.</text>
</comment>
<feature type="region of interest" description="Disordered" evidence="1">
    <location>
        <begin position="1"/>
        <end position="26"/>
    </location>
</feature>
<dbReference type="EMBL" id="JAAXOT010000020">
    <property type="protein sequence ID" value="NKY60092.1"/>
    <property type="molecule type" value="Genomic_DNA"/>
</dbReference>
<accession>A0A846YRZ1</accession>
<reference evidence="2 3" key="1">
    <citation type="submission" date="2020-04" db="EMBL/GenBank/DDBJ databases">
        <title>MicrobeNet Type strains.</title>
        <authorList>
            <person name="Nicholson A.C."/>
        </authorList>
    </citation>
    <scope>NUCLEOTIDE SEQUENCE [LARGE SCALE GENOMIC DNA]</scope>
    <source>
        <strain evidence="2 3">JCM 3332</strain>
    </source>
</reference>
<organism evidence="2 3">
    <name type="scientific">Nocardia flavorosea</name>
    <dbReference type="NCBI Taxonomy" id="53429"/>
    <lineage>
        <taxon>Bacteria</taxon>
        <taxon>Bacillati</taxon>
        <taxon>Actinomycetota</taxon>
        <taxon>Actinomycetes</taxon>
        <taxon>Mycobacteriales</taxon>
        <taxon>Nocardiaceae</taxon>
        <taxon>Nocardia</taxon>
    </lineage>
</organism>
<gene>
    <name evidence="2" type="ORF">HGA15_28910</name>
</gene>
<protein>
    <submittedName>
        <fullName evidence="2">Uncharacterized protein</fullName>
    </submittedName>
</protein>
<feature type="compositionally biased region" description="Basic and acidic residues" evidence="1">
    <location>
        <begin position="1"/>
        <end position="11"/>
    </location>
</feature>
<proteinExistence type="predicted"/>
<keyword evidence="3" id="KW-1185">Reference proteome</keyword>
<sequence length="103" mass="11664">MSAAMERREPDEVLAPAPSLTPEDLPAQGRRAQYFVEIGRAYAQQRNYRDTPHALLRAEHSAPQHVRNMVHVRELVGHMMRKARRDLTTGELGRLAQRVGVVA</sequence>
<dbReference type="RefSeq" id="WP_062972736.1">
    <property type="nucleotide sequence ID" value="NZ_JAAXOT010000020.1"/>
</dbReference>
<evidence type="ECO:0000313" key="3">
    <source>
        <dbReference type="Proteomes" id="UP000570678"/>
    </source>
</evidence>
<dbReference type="AlphaFoldDB" id="A0A846YRZ1"/>
<evidence type="ECO:0000313" key="2">
    <source>
        <dbReference type="EMBL" id="NKY60092.1"/>
    </source>
</evidence>
<dbReference type="Proteomes" id="UP000570678">
    <property type="component" value="Unassembled WGS sequence"/>
</dbReference>
<name>A0A846YRZ1_9NOCA</name>
<evidence type="ECO:0000256" key="1">
    <source>
        <dbReference type="SAM" id="MobiDB-lite"/>
    </source>
</evidence>